<dbReference type="GO" id="GO:0007097">
    <property type="term" value="P:nuclear migration"/>
    <property type="evidence" value="ECO:0007669"/>
    <property type="project" value="TreeGrafter"/>
</dbReference>
<dbReference type="GO" id="GO:0090435">
    <property type="term" value="P:protein localization to nuclear envelope"/>
    <property type="evidence" value="ECO:0007669"/>
    <property type="project" value="TreeGrafter"/>
</dbReference>
<evidence type="ECO:0000313" key="7">
    <source>
        <dbReference type="Proteomes" id="UP001353858"/>
    </source>
</evidence>
<feature type="domain" description="IF rod" evidence="5">
    <location>
        <begin position="32"/>
        <end position="312"/>
    </location>
</feature>
<keyword evidence="2 3" id="KW-0175">Coiled coil</keyword>
<dbReference type="GO" id="GO:0005882">
    <property type="term" value="C:intermediate filament"/>
    <property type="evidence" value="ECO:0007669"/>
    <property type="project" value="UniProtKB-KW"/>
</dbReference>
<dbReference type="GO" id="GO:0031507">
    <property type="term" value="P:heterochromatin formation"/>
    <property type="evidence" value="ECO:0007669"/>
    <property type="project" value="TreeGrafter"/>
</dbReference>
<reference evidence="7" key="1">
    <citation type="submission" date="2023-01" db="EMBL/GenBank/DDBJ databases">
        <title>Key to firefly adult light organ development and bioluminescence: homeobox transcription factors regulate luciferase expression and transportation to peroxisome.</title>
        <authorList>
            <person name="Fu X."/>
        </authorList>
    </citation>
    <scope>NUCLEOTIDE SEQUENCE [LARGE SCALE GENOMIC DNA]</scope>
</reference>
<feature type="compositionally biased region" description="Polar residues" evidence="4">
    <location>
        <begin position="8"/>
        <end position="25"/>
    </location>
</feature>
<dbReference type="GO" id="GO:0051664">
    <property type="term" value="P:nuclear pore localization"/>
    <property type="evidence" value="ECO:0007669"/>
    <property type="project" value="TreeGrafter"/>
</dbReference>
<dbReference type="PROSITE" id="PS51842">
    <property type="entry name" value="IF_ROD_2"/>
    <property type="match status" value="1"/>
</dbReference>
<dbReference type="Proteomes" id="UP001353858">
    <property type="component" value="Unassembled WGS sequence"/>
</dbReference>
<comment type="caution">
    <text evidence="6">The sequence shown here is derived from an EMBL/GenBank/DDBJ whole genome shotgun (WGS) entry which is preliminary data.</text>
</comment>
<dbReference type="EMBL" id="JARPUR010000005">
    <property type="protein sequence ID" value="KAK4876468.1"/>
    <property type="molecule type" value="Genomic_DNA"/>
</dbReference>
<dbReference type="AlphaFoldDB" id="A0AAN7QFM0"/>
<dbReference type="GO" id="GO:0005652">
    <property type="term" value="C:nuclear lamina"/>
    <property type="evidence" value="ECO:0007669"/>
    <property type="project" value="TreeGrafter"/>
</dbReference>
<organism evidence="6 7">
    <name type="scientific">Aquatica leii</name>
    <dbReference type="NCBI Taxonomy" id="1421715"/>
    <lineage>
        <taxon>Eukaryota</taxon>
        <taxon>Metazoa</taxon>
        <taxon>Ecdysozoa</taxon>
        <taxon>Arthropoda</taxon>
        <taxon>Hexapoda</taxon>
        <taxon>Insecta</taxon>
        <taxon>Pterygota</taxon>
        <taxon>Neoptera</taxon>
        <taxon>Endopterygota</taxon>
        <taxon>Coleoptera</taxon>
        <taxon>Polyphaga</taxon>
        <taxon>Elateriformia</taxon>
        <taxon>Elateroidea</taxon>
        <taxon>Lampyridae</taxon>
        <taxon>Luciolinae</taxon>
        <taxon>Aquatica</taxon>
    </lineage>
</organism>
<dbReference type="Gene3D" id="1.20.5.1160">
    <property type="entry name" value="Vasodilator-stimulated phosphoprotein"/>
    <property type="match status" value="1"/>
</dbReference>
<proteinExistence type="predicted"/>
<evidence type="ECO:0000256" key="3">
    <source>
        <dbReference type="SAM" id="Coils"/>
    </source>
</evidence>
<dbReference type="InterPro" id="IPR039008">
    <property type="entry name" value="IF_rod_dom"/>
</dbReference>
<dbReference type="PANTHER" id="PTHR45721:SF11">
    <property type="entry name" value="LAMIN DM0-RELATED"/>
    <property type="match status" value="1"/>
</dbReference>
<evidence type="ECO:0000259" key="5">
    <source>
        <dbReference type="PROSITE" id="PS51842"/>
    </source>
</evidence>
<accession>A0AAN7QFM0</accession>
<feature type="coiled-coil region" evidence="3">
    <location>
        <begin position="86"/>
        <end position="174"/>
    </location>
</feature>
<evidence type="ECO:0000313" key="6">
    <source>
        <dbReference type="EMBL" id="KAK4876468.1"/>
    </source>
</evidence>
<name>A0AAN7QFM0_9COLE</name>
<evidence type="ECO:0000256" key="1">
    <source>
        <dbReference type="ARBA" id="ARBA00022754"/>
    </source>
</evidence>
<dbReference type="GO" id="GO:0006998">
    <property type="term" value="P:nuclear envelope organization"/>
    <property type="evidence" value="ECO:0007669"/>
    <property type="project" value="TreeGrafter"/>
</dbReference>
<dbReference type="SUPFAM" id="SSF64593">
    <property type="entry name" value="Intermediate filament protein, coiled coil region"/>
    <property type="match status" value="1"/>
</dbReference>
<feature type="region of interest" description="Disordered" evidence="4">
    <location>
        <begin position="1"/>
        <end position="27"/>
    </location>
</feature>
<dbReference type="GO" id="GO:0005200">
    <property type="term" value="F:structural constituent of cytoskeleton"/>
    <property type="evidence" value="ECO:0007669"/>
    <property type="project" value="TreeGrafter"/>
</dbReference>
<dbReference type="PANTHER" id="PTHR45721">
    <property type="entry name" value="LAMIN DM0-RELATED"/>
    <property type="match status" value="1"/>
</dbReference>
<keyword evidence="1" id="KW-0403">Intermediate filament</keyword>
<dbReference type="Gene3D" id="1.20.5.500">
    <property type="entry name" value="Single helix bin"/>
    <property type="match status" value="1"/>
</dbReference>
<gene>
    <name evidence="6" type="ORF">RN001_012890</name>
</gene>
<evidence type="ECO:0000256" key="2">
    <source>
        <dbReference type="ARBA" id="ARBA00023054"/>
    </source>
</evidence>
<dbReference type="Pfam" id="PF00038">
    <property type="entry name" value="Filament"/>
    <property type="match status" value="1"/>
</dbReference>
<keyword evidence="7" id="KW-1185">Reference proteome</keyword>
<protein>
    <recommendedName>
        <fullName evidence="5">IF rod domain-containing protein</fullName>
    </recommendedName>
</protein>
<feature type="coiled-coil region" evidence="3">
    <location>
        <begin position="219"/>
        <end position="254"/>
    </location>
</feature>
<dbReference type="SMART" id="SM01391">
    <property type="entry name" value="Filament"/>
    <property type="match status" value="1"/>
</dbReference>
<evidence type="ECO:0000256" key="4">
    <source>
        <dbReference type="SAM" id="MobiDB-lite"/>
    </source>
</evidence>
<sequence>MPSKTRKSATPASQMGRPSSPLSATRHSRLKEKADLQNLYDRLSAYIDRVRYLEAENNRLGREVQTTQETVTRKVQNIKAMYDHELTNARKLIDETHKEKAKIEINMKRLWDENEDLKAALAKKSKDLVLAENSARILKTRSNDLQLKEVEKERDKIKKQLDELRKQLEDESLGRGVVENANQTFCEELAFKDQIYQQQLTETRTTRQIEITEIDGRLAEQYEAKLQQALHDLREQYEAQMVNNRQKIKLLYENKIKNLQSAANRNTGASAAAIEEFCQIRTRIYTLSGSIVDLENQNAILATRARNLAVGK</sequence>